<dbReference type="KEGG" id="aup:AsAng_0028690"/>
<gene>
    <name evidence="1" type="ORF">AsAng_0028690</name>
</gene>
<organism evidence="1 2">
    <name type="scientific">Aureispira anguillae</name>
    <dbReference type="NCBI Taxonomy" id="2864201"/>
    <lineage>
        <taxon>Bacteria</taxon>
        <taxon>Pseudomonadati</taxon>
        <taxon>Bacteroidota</taxon>
        <taxon>Saprospiria</taxon>
        <taxon>Saprospirales</taxon>
        <taxon>Saprospiraceae</taxon>
        <taxon>Aureispira</taxon>
    </lineage>
</organism>
<accession>A0A915YFN2</accession>
<sequence>MFFTKKLKNQRSIILIYTVYSYKKAYQATPSDPSVLDNDMLL</sequence>
<dbReference type="AlphaFoldDB" id="A0A915YFN2"/>
<evidence type="ECO:0000313" key="1">
    <source>
        <dbReference type="EMBL" id="BDS12154.1"/>
    </source>
</evidence>
<proteinExistence type="predicted"/>
<reference evidence="1" key="1">
    <citation type="submission" date="2022-09" db="EMBL/GenBank/DDBJ databases">
        <title>Aureispira anguillicida sp. nov., isolated from Leptocephalus of Japanese eel Anguilla japonica.</title>
        <authorList>
            <person name="Yuasa K."/>
            <person name="Mekata T."/>
            <person name="Ikunari K."/>
        </authorList>
    </citation>
    <scope>NUCLEOTIDE SEQUENCE</scope>
    <source>
        <strain evidence="1">EL160426</strain>
    </source>
</reference>
<evidence type="ECO:0000313" key="2">
    <source>
        <dbReference type="Proteomes" id="UP001060919"/>
    </source>
</evidence>
<keyword evidence="2" id="KW-1185">Reference proteome</keyword>
<name>A0A915YFN2_9BACT</name>
<dbReference type="Proteomes" id="UP001060919">
    <property type="component" value="Chromosome"/>
</dbReference>
<protein>
    <submittedName>
        <fullName evidence="1">Uncharacterized protein</fullName>
    </submittedName>
</protein>
<dbReference type="EMBL" id="AP026867">
    <property type="protein sequence ID" value="BDS12154.1"/>
    <property type="molecule type" value="Genomic_DNA"/>
</dbReference>